<feature type="chain" id="PRO_5023852627" description="Bifunctional inhibitor/plant lipid transfer protein/seed storage helical domain-containing protein" evidence="2">
    <location>
        <begin position="26"/>
        <end position="210"/>
    </location>
</feature>
<evidence type="ECO:0000313" key="4">
    <source>
        <dbReference type="Proteomes" id="UP000324897"/>
    </source>
</evidence>
<accession>A0A5J9SYS7</accession>
<feature type="non-terminal residue" evidence="3">
    <location>
        <position position="1"/>
    </location>
</feature>
<protein>
    <recommendedName>
        <fullName evidence="5">Bifunctional inhibitor/plant lipid transfer protein/seed storage helical domain-containing protein</fullName>
    </recommendedName>
</protein>
<feature type="region of interest" description="Disordered" evidence="1">
    <location>
        <begin position="96"/>
        <end position="117"/>
    </location>
</feature>
<dbReference type="AlphaFoldDB" id="A0A5J9SYS7"/>
<evidence type="ECO:0000313" key="3">
    <source>
        <dbReference type="EMBL" id="TVU04238.1"/>
    </source>
</evidence>
<name>A0A5J9SYS7_9POAL</name>
<dbReference type="OrthoDB" id="10574286at2759"/>
<dbReference type="EMBL" id="RWGY01000085">
    <property type="protein sequence ID" value="TVU04238.1"/>
    <property type="molecule type" value="Genomic_DNA"/>
</dbReference>
<keyword evidence="2" id="KW-0732">Signal</keyword>
<dbReference type="PROSITE" id="PS51318">
    <property type="entry name" value="TAT"/>
    <property type="match status" value="1"/>
</dbReference>
<dbReference type="Proteomes" id="UP000324897">
    <property type="component" value="Unassembled WGS sequence"/>
</dbReference>
<proteinExistence type="predicted"/>
<evidence type="ECO:0000256" key="2">
    <source>
        <dbReference type="SAM" id="SignalP"/>
    </source>
</evidence>
<sequence>MTPSRRVLLQLGLLLAAAASWPAAAGQCEPGTLAPGVALCCTFRLPTAICCRALVHSVTVGGGTGCLCRLAAERVVINTALNATDLLRLYATCAPPSSGGVAPSSCDDDGGASRAAAEPPSSAFDPCAPAALADQMGLFCGLPGGPNAPCCLAVVAAVQLGGGDEPCFCRTARLASAVGGARGLIDLYAACGGLSTDRASHLASTCPLMS</sequence>
<evidence type="ECO:0008006" key="5">
    <source>
        <dbReference type="Google" id="ProtNLM"/>
    </source>
</evidence>
<gene>
    <name evidence="3" type="ORF">EJB05_50185</name>
</gene>
<reference evidence="3 4" key="1">
    <citation type="journal article" date="2019" name="Sci. Rep.">
        <title>A high-quality genome of Eragrostis curvula grass provides insights into Poaceae evolution and supports new strategies to enhance forage quality.</title>
        <authorList>
            <person name="Carballo J."/>
            <person name="Santos B.A.C.M."/>
            <person name="Zappacosta D."/>
            <person name="Garbus I."/>
            <person name="Selva J.P."/>
            <person name="Gallo C.A."/>
            <person name="Diaz A."/>
            <person name="Albertini E."/>
            <person name="Caccamo M."/>
            <person name="Echenique V."/>
        </authorList>
    </citation>
    <scope>NUCLEOTIDE SEQUENCE [LARGE SCALE GENOMIC DNA]</scope>
    <source>
        <strain evidence="4">cv. Victoria</strain>
        <tissue evidence="3">Leaf</tissue>
    </source>
</reference>
<organism evidence="3 4">
    <name type="scientific">Eragrostis curvula</name>
    <name type="common">weeping love grass</name>
    <dbReference type="NCBI Taxonomy" id="38414"/>
    <lineage>
        <taxon>Eukaryota</taxon>
        <taxon>Viridiplantae</taxon>
        <taxon>Streptophyta</taxon>
        <taxon>Embryophyta</taxon>
        <taxon>Tracheophyta</taxon>
        <taxon>Spermatophyta</taxon>
        <taxon>Magnoliopsida</taxon>
        <taxon>Liliopsida</taxon>
        <taxon>Poales</taxon>
        <taxon>Poaceae</taxon>
        <taxon>PACMAD clade</taxon>
        <taxon>Chloridoideae</taxon>
        <taxon>Eragrostideae</taxon>
        <taxon>Eragrostidinae</taxon>
        <taxon>Eragrostis</taxon>
    </lineage>
</organism>
<dbReference type="InterPro" id="IPR006311">
    <property type="entry name" value="TAT_signal"/>
</dbReference>
<feature type="compositionally biased region" description="Low complexity" evidence="1">
    <location>
        <begin position="96"/>
        <end position="105"/>
    </location>
</feature>
<feature type="signal peptide" evidence="2">
    <location>
        <begin position="1"/>
        <end position="25"/>
    </location>
</feature>
<keyword evidence="4" id="KW-1185">Reference proteome</keyword>
<dbReference type="Gramene" id="TVU04238">
    <property type="protein sequence ID" value="TVU04238"/>
    <property type="gene ID" value="EJB05_50185"/>
</dbReference>
<comment type="caution">
    <text evidence="3">The sequence shown here is derived from an EMBL/GenBank/DDBJ whole genome shotgun (WGS) entry which is preliminary data.</text>
</comment>
<evidence type="ECO:0000256" key="1">
    <source>
        <dbReference type="SAM" id="MobiDB-lite"/>
    </source>
</evidence>